<keyword evidence="1" id="KW-0472">Membrane</keyword>
<sequence>MNQHRAHEAKKKGKLFLLLFLNPSEISSLVFLKITIHLRGVDKM</sequence>
<organism evidence="2">
    <name type="scientific">Timema monikensis</name>
    <dbReference type="NCBI Taxonomy" id="170555"/>
    <lineage>
        <taxon>Eukaryota</taxon>
        <taxon>Metazoa</taxon>
        <taxon>Ecdysozoa</taxon>
        <taxon>Arthropoda</taxon>
        <taxon>Hexapoda</taxon>
        <taxon>Insecta</taxon>
        <taxon>Pterygota</taxon>
        <taxon>Neoptera</taxon>
        <taxon>Polyneoptera</taxon>
        <taxon>Phasmatodea</taxon>
        <taxon>Timematodea</taxon>
        <taxon>Timematoidea</taxon>
        <taxon>Timematidae</taxon>
        <taxon>Timema</taxon>
    </lineage>
</organism>
<protein>
    <submittedName>
        <fullName evidence="2">Uncharacterized protein</fullName>
    </submittedName>
</protein>
<gene>
    <name evidence="2" type="ORF">TMSB3V08_LOCUS10720</name>
</gene>
<proteinExistence type="predicted"/>
<reference evidence="2" key="1">
    <citation type="submission" date="2020-11" db="EMBL/GenBank/DDBJ databases">
        <authorList>
            <person name="Tran Van P."/>
        </authorList>
    </citation>
    <scope>NUCLEOTIDE SEQUENCE</scope>
</reference>
<evidence type="ECO:0000256" key="1">
    <source>
        <dbReference type="SAM" id="Phobius"/>
    </source>
</evidence>
<feature type="transmembrane region" description="Helical" evidence="1">
    <location>
        <begin position="15"/>
        <end position="36"/>
    </location>
</feature>
<keyword evidence="1" id="KW-0812">Transmembrane</keyword>
<accession>A0A7R9EHG1</accession>
<dbReference type="AlphaFoldDB" id="A0A7R9EHG1"/>
<dbReference type="EMBL" id="OB797071">
    <property type="protein sequence ID" value="CAD7434059.1"/>
    <property type="molecule type" value="Genomic_DNA"/>
</dbReference>
<evidence type="ECO:0000313" key="2">
    <source>
        <dbReference type="EMBL" id="CAD7434059.1"/>
    </source>
</evidence>
<keyword evidence="1" id="KW-1133">Transmembrane helix</keyword>
<name>A0A7R9EHG1_9NEOP</name>